<proteinExistence type="predicted"/>
<reference evidence="4" key="2">
    <citation type="submission" date="2020-04" db="EMBL/GenBank/DDBJ databases">
        <authorList>
            <consortium name="NCBI Genome Project"/>
        </authorList>
    </citation>
    <scope>NUCLEOTIDE SEQUENCE</scope>
    <source>
        <strain evidence="4">CBS 304.34</strain>
    </source>
</reference>
<keyword evidence="3" id="KW-1185">Reference proteome</keyword>
<evidence type="ECO:0000313" key="3">
    <source>
        <dbReference type="Proteomes" id="UP000504636"/>
    </source>
</evidence>
<feature type="region of interest" description="Disordered" evidence="1">
    <location>
        <begin position="40"/>
        <end position="78"/>
    </location>
</feature>
<name>A0A6A6Y4T4_9PEZI</name>
<feature type="compositionally biased region" description="Basic and acidic residues" evidence="1">
    <location>
        <begin position="48"/>
        <end position="60"/>
    </location>
</feature>
<reference evidence="2 4" key="1">
    <citation type="journal article" date="2020" name="Stud. Mycol.">
        <title>101 Dothideomycetes genomes: a test case for predicting lifestyles and emergence of pathogens.</title>
        <authorList>
            <person name="Haridas S."/>
            <person name="Albert R."/>
            <person name="Binder M."/>
            <person name="Bloem J."/>
            <person name="Labutti K."/>
            <person name="Salamov A."/>
            <person name="Andreopoulos B."/>
            <person name="Baker S."/>
            <person name="Barry K."/>
            <person name="Bills G."/>
            <person name="Bluhm B."/>
            <person name="Cannon C."/>
            <person name="Castanera R."/>
            <person name="Culley D."/>
            <person name="Daum C."/>
            <person name="Ezra D."/>
            <person name="Gonzalez J."/>
            <person name="Henrissat B."/>
            <person name="Kuo A."/>
            <person name="Liang C."/>
            <person name="Lipzen A."/>
            <person name="Lutzoni F."/>
            <person name="Magnuson J."/>
            <person name="Mondo S."/>
            <person name="Nolan M."/>
            <person name="Ohm R."/>
            <person name="Pangilinan J."/>
            <person name="Park H.-J."/>
            <person name="Ramirez L."/>
            <person name="Alfaro M."/>
            <person name="Sun H."/>
            <person name="Tritt A."/>
            <person name="Yoshinaga Y."/>
            <person name="Zwiers L.-H."/>
            <person name="Turgeon B."/>
            <person name="Goodwin S."/>
            <person name="Spatafora J."/>
            <person name="Crous P."/>
            <person name="Grigoriev I."/>
        </authorList>
    </citation>
    <scope>NUCLEOTIDE SEQUENCE</scope>
    <source>
        <strain evidence="2 4">CBS 304.34</strain>
    </source>
</reference>
<organism evidence="2">
    <name type="scientific">Mytilinidion resinicola</name>
    <dbReference type="NCBI Taxonomy" id="574789"/>
    <lineage>
        <taxon>Eukaryota</taxon>
        <taxon>Fungi</taxon>
        <taxon>Dikarya</taxon>
        <taxon>Ascomycota</taxon>
        <taxon>Pezizomycotina</taxon>
        <taxon>Dothideomycetes</taxon>
        <taxon>Pleosporomycetidae</taxon>
        <taxon>Mytilinidiales</taxon>
        <taxon>Mytilinidiaceae</taxon>
        <taxon>Mytilinidion</taxon>
    </lineage>
</organism>
<reference evidence="4" key="3">
    <citation type="submission" date="2025-04" db="UniProtKB">
        <authorList>
            <consortium name="RefSeq"/>
        </authorList>
    </citation>
    <scope>IDENTIFICATION</scope>
    <source>
        <strain evidence="4">CBS 304.34</strain>
    </source>
</reference>
<protein>
    <submittedName>
        <fullName evidence="2 4">Uncharacterized protein</fullName>
    </submittedName>
</protein>
<dbReference type="Proteomes" id="UP000504636">
    <property type="component" value="Unplaced"/>
</dbReference>
<dbReference type="GeneID" id="54467781"/>
<accession>A0A6A6Y4T4</accession>
<sequence>MCFTSHTEFYSCAHRVWYNHLPCARQREFSGLRPCVPTPKPDVHHHHECPECRERKKEGLPPEPLQLTAADTPPHEPEVKCTAGAFSSTKLRTSTLAQDQVPITSNRLQQPILSKPAVSNPTFSNPPLSTHNPLLLTDLSTTFDLKPAYPTLLPPLRKKPSAIVTMGVTYYSVYLLCLCGKQDEEYLDETISHPSEDPNIENGTEILYHMHGCSDCQARVEAGGENVIQRIKELLKNTETGTRVGDRHRNCEDCKSVAELVNPVYKALGISEELQDSDAGNVSSSEAGLMMAAGKGKKKAAGSS</sequence>
<evidence type="ECO:0000313" key="4">
    <source>
        <dbReference type="RefSeq" id="XP_033570603.1"/>
    </source>
</evidence>
<evidence type="ECO:0000256" key="1">
    <source>
        <dbReference type="SAM" id="MobiDB-lite"/>
    </source>
</evidence>
<dbReference type="AlphaFoldDB" id="A0A6A6Y4T4"/>
<dbReference type="RefSeq" id="XP_033570603.1">
    <property type="nucleotide sequence ID" value="XM_033726888.1"/>
</dbReference>
<dbReference type="EMBL" id="MU003717">
    <property type="protein sequence ID" value="KAF2803639.1"/>
    <property type="molecule type" value="Genomic_DNA"/>
</dbReference>
<gene>
    <name evidence="2 4" type="ORF">BDZ99DRAFT_546914</name>
</gene>
<evidence type="ECO:0000313" key="2">
    <source>
        <dbReference type="EMBL" id="KAF2803639.1"/>
    </source>
</evidence>